<dbReference type="PANTHER" id="PTHR21716:SF64">
    <property type="entry name" value="AI-2 TRANSPORT PROTEIN TQSA"/>
    <property type="match status" value="1"/>
</dbReference>
<comment type="caution">
    <text evidence="8">The sequence shown here is derived from an EMBL/GenBank/DDBJ whole genome shotgun (WGS) entry which is preliminary data.</text>
</comment>
<evidence type="ECO:0000256" key="1">
    <source>
        <dbReference type="ARBA" id="ARBA00004141"/>
    </source>
</evidence>
<keyword evidence="4 7" id="KW-1133">Transmembrane helix</keyword>
<feature type="transmembrane region" description="Helical" evidence="7">
    <location>
        <begin position="292"/>
        <end position="322"/>
    </location>
</feature>
<evidence type="ECO:0000313" key="8">
    <source>
        <dbReference type="EMBL" id="MFD2158658.1"/>
    </source>
</evidence>
<dbReference type="Pfam" id="PF01594">
    <property type="entry name" value="AI-2E_transport"/>
    <property type="match status" value="2"/>
</dbReference>
<keyword evidence="9" id="KW-1185">Reference proteome</keyword>
<evidence type="ECO:0000313" key="9">
    <source>
        <dbReference type="Proteomes" id="UP001597389"/>
    </source>
</evidence>
<feature type="transmembrane region" description="Helical" evidence="7">
    <location>
        <begin position="359"/>
        <end position="383"/>
    </location>
</feature>
<dbReference type="EMBL" id="JBHUJB010000031">
    <property type="protein sequence ID" value="MFD2158658.1"/>
    <property type="molecule type" value="Genomic_DNA"/>
</dbReference>
<evidence type="ECO:0000256" key="2">
    <source>
        <dbReference type="ARBA" id="ARBA00009773"/>
    </source>
</evidence>
<sequence length="453" mass="48997">MGQKSKPKAAEASKILIVLASLVLVIAGAKASADFVVPVLLAFFIATVSFPITHWLREHRVPRALAVFITVLVDFAFLAGVVLLGIMLIGELQTKWESKYYDLTKDRVTQLADNTSAFMDKWGMLSISGESAEGEAIDGGEDSGAGGIPRAIVEEDLSESEIAVSEGIEAATNPAVGQATRPGLEILTEELLKYLSVNKVVQLGTDFLGKLVSFLGTTFIVMLLTVFMLSEARMFGRRFNAICEARGPNIQRMLSATKDIQRYLGIKTLVSLMTGFLAGVLCWAVGLEFPLLWGILAFALNYIPAIGSVIAGIPPVLLSLLVTGDWKHAVVVGGGYLLINGLLGNFLEPTLLGRRFGISTLVVVISVIFWGWIWGPIGMLLAVPLTMLVKVAMDNSADFRWIAVAISKEDRNAVGASDEQILMDAVAQSHEAEEKRQKLSEDTTKLSHMFPES</sequence>
<proteinExistence type="inferred from homology"/>
<comment type="subcellular location">
    <subcellularLocation>
        <location evidence="1">Membrane</location>
        <topology evidence="1">Multi-pass membrane protein</topology>
    </subcellularLocation>
</comment>
<reference evidence="9" key="1">
    <citation type="journal article" date="2019" name="Int. J. Syst. Evol. Microbiol.">
        <title>The Global Catalogue of Microorganisms (GCM) 10K type strain sequencing project: providing services to taxonomists for standard genome sequencing and annotation.</title>
        <authorList>
            <consortium name="The Broad Institute Genomics Platform"/>
            <consortium name="The Broad Institute Genome Sequencing Center for Infectious Disease"/>
            <person name="Wu L."/>
            <person name="Ma J."/>
        </authorList>
    </citation>
    <scope>NUCLEOTIDE SEQUENCE [LARGE SCALE GENOMIC DNA]</scope>
    <source>
        <strain evidence="9">CCUG 57942</strain>
    </source>
</reference>
<dbReference type="InterPro" id="IPR002549">
    <property type="entry name" value="AI-2E-like"/>
</dbReference>
<keyword evidence="3 7" id="KW-0812">Transmembrane</keyword>
<dbReference type="Proteomes" id="UP001597389">
    <property type="component" value="Unassembled WGS sequence"/>
</dbReference>
<feature type="transmembrane region" description="Helical" evidence="7">
    <location>
        <begin position="35"/>
        <end position="53"/>
    </location>
</feature>
<protein>
    <submittedName>
        <fullName evidence="8">AI-2E family transporter</fullName>
    </submittedName>
</protein>
<feature type="compositionally biased region" description="Basic and acidic residues" evidence="6">
    <location>
        <begin position="430"/>
        <end position="445"/>
    </location>
</feature>
<evidence type="ECO:0000256" key="7">
    <source>
        <dbReference type="SAM" id="Phobius"/>
    </source>
</evidence>
<evidence type="ECO:0000256" key="6">
    <source>
        <dbReference type="SAM" id="MobiDB-lite"/>
    </source>
</evidence>
<feature type="transmembrane region" description="Helical" evidence="7">
    <location>
        <begin position="263"/>
        <end position="286"/>
    </location>
</feature>
<comment type="similarity">
    <text evidence="2">Belongs to the autoinducer-2 exporter (AI-2E) (TC 2.A.86) family.</text>
</comment>
<feature type="region of interest" description="Disordered" evidence="6">
    <location>
        <begin position="428"/>
        <end position="453"/>
    </location>
</feature>
<accession>A0ABW4Z9P2</accession>
<gene>
    <name evidence="8" type="ORF">ACFSW8_07105</name>
</gene>
<dbReference type="RefSeq" id="WP_377177818.1">
    <property type="nucleotide sequence ID" value="NZ_JBHUJB010000031.1"/>
</dbReference>
<feature type="transmembrane region" description="Helical" evidence="7">
    <location>
        <begin position="12"/>
        <end position="29"/>
    </location>
</feature>
<evidence type="ECO:0000256" key="3">
    <source>
        <dbReference type="ARBA" id="ARBA00022692"/>
    </source>
</evidence>
<name>A0ABW4Z9P2_9BACT</name>
<organism evidence="8 9">
    <name type="scientific">Rubritalea tangerina</name>
    <dbReference type="NCBI Taxonomy" id="430798"/>
    <lineage>
        <taxon>Bacteria</taxon>
        <taxon>Pseudomonadati</taxon>
        <taxon>Verrucomicrobiota</taxon>
        <taxon>Verrucomicrobiia</taxon>
        <taxon>Verrucomicrobiales</taxon>
        <taxon>Rubritaleaceae</taxon>
        <taxon>Rubritalea</taxon>
    </lineage>
</organism>
<feature type="transmembrane region" description="Helical" evidence="7">
    <location>
        <begin position="65"/>
        <end position="89"/>
    </location>
</feature>
<feature type="transmembrane region" description="Helical" evidence="7">
    <location>
        <begin position="207"/>
        <end position="229"/>
    </location>
</feature>
<keyword evidence="5 7" id="KW-0472">Membrane</keyword>
<evidence type="ECO:0000256" key="5">
    <source>
        <dbReference type="ARBA" id="ARBA00023136"/>
    </source>
</evidence>
<dbReference type="PANTHER" id="PTHR21716">
    <property type="entry name" value="TRANSMEMBRANE PROTEIN"/>
    <property type="match status" value="1"/>
</dbReference>
<evidence type="ECO:0000256" key="4">
    <source>
        <dbReference type="ARBA" id="ARBA00022989"/>
    </source>
</evidence>
<feature type="transmembrane region" description="Helical" evidence="7">
    <location>
        <begin position="329"/>
        <end position="347"/>
    </location>
</feature>